<evidence type="ECO:0000313" key="1">
    <source>
        <dbReference type="EMBL" id="WVN22225.1"/>
    </source>
</evidence>
<gene>
    <name evidence="1" type="ORF">V2E25_01340</name>
</gene>
<proteinExistence type="predicted"/>
<dbReference type="RefSeq" id="WP_129694557.1">
    <property type="nucleotide sequence ID" value="NZ_CP143577.1"/>
</dbReference>
<name>A0ABZ2AKB7_MYCAR</name>
<evidence type="ECO:0000313" key="2">
    <source>
        <dbReference type="Proteomes" id="UP001432074"/>
    </source>
</evidence>
<organism evidence="1 2">
    <name type="scientific">Mycoplasmopsis arginini</name>
    <name type="common">Mycoplasma arginini</name>
    <dbReference type="NCBI Taxonomy" id="2094"/>
    <lineage>
        <taxon>Bacteria</taxon>
        <taxon>Bacillati</taxon>
        <taxon>Mycoplasmatota</taxon>
        <taxon>Mycoplasmoidales</taxon>
        <taxon>Metamycoplasmataceae</taxon>
        <taxon>Mycoplasmopsis</taxon>
    </lineage>
</organism>
<sequence length="198" mass="24171">MIITTQQAKSIFLHELNDLSDNDVWLTFRFFILSEKDAEEIDNKDDFILWLRKIHSFLIELNEVWIEKVLNELFSRNLIIYKLELIYNFVIFLKSNNPSFVYPKSKEITNPKYSIWDFCYMKNIFSYQHLQLVIDEDLKVKGWKSKWIVLIPNVLTFKTDSFIWWNKEVHSLTELFPFQLQDVYKNWLLTFDFEKIIY</sequence>
<dbReference type="EMBL" id="CP143577">
    <property type="protein sequence ID" value="WVN22225.1"/>
    <property type="molecule type" value="Genomic_DNA"/>
</dbReference>
<keyword evidence="2" id="KW-1185">Reference proteome</keyword>
<reference evidence="1" key="1">
    <citation type="submission" date="2024-01" db="EMBL/GenBank/DDBJ databases">
        <title>Complete genome sequence of Mycoplasma arginini type strain G 230.</title>
        <authorList>
            <person name="Spergser J."/>
        </authorList>
    </citation>
    <scope>NUCLEOTIDE SEQUENCE</scope>
    <source>
        <strain evidence="1">NCTC 10129</strain>
    </source>
</reference>
<accession>A0ABZ2AKB7</accession>
<evidence type="ECO:0008006" key="3">
    <source>
        <dbReference type="Google" id="ProtNLM"/>
    </source>
</evidence>
<dbReference type="NCBIfam" id="NF045879">
    <property type="entry name" value="ICE_Mbov_0392"/>
    <property type="match status" value="1"/>
</dbReference>
<dbReference type="Proteomes" id="UP001432074">
    <property type="component" value="Chromosome"/>
</dbReference>
<protein>
    <recommendedName>
        <fullName evidence="3">Tryptophan repeat gene family protein</fullName>
    </recommendedName>
</protein>